<dbReference type="Pfam" id="PF02743">
    <property type="entry name" value="dCache_1"/>
    <property type="match status" value="1"/>
</dbReference>
<evidence type="ECO:0000259" key="12">
    <source>
        <dbReference type="PROSITE" id="PS50885"/>
    </source>
</evidence>
<dbReference type="InterPro" id="IPR003660">
    <property type="entry name" value="HAMP_dom"/>
</dbReference>
<protein>
    <submittedName>
        <fullName evidence="13">Methyl-accepting chemotaxis protein</fullName>
    </submittedName>
</protein>
<evidence type="ECO:0000256" key="3">
    <source>
        <dbReference type="ARBA" id="ARBA00022500"/>
    </source>
</evidence>
<keyword evidence="6 10" id="KW-0472">Membrane</keyword>
<dbReference type="Proteomes" id="UP000322079">
    <property type="component" value="Chromosome"/>
</dbReference>
<evidence type="ECO:0000256" key="9">
    <source>
        <dbReference type="PROSITE-ProRule" id="PRU00284"/>
    </source>
</evidence>
<dbReference type="PROSITE" id="PS50111">
    <property type="entry name" value="CHEMOTAXIS_TRANSDUC_2"/>
    <property type="match status" value="1"/>
</dbReference>
<dbReference type="SMART" id="SM00304">
    <property type="entry name" value="HAMP"/>
    <property type="match status" value="1"/>
</dbReference>
<keyword evidence="3" id="KW-0145">Chemotaxis</keyword>
<dbReference type="PANTHER" id="PTHR32089">
    <property type="entry name" value="METHYL-ACCEPTING CHEMOTAXIS PROTEIN MCPB"/>
    <property type="match status" value="1"/>
</dbReference>
<dbReference type="GO" id="GO:0006935">
    <property type="term" value="P:chemotaxis"/>
    <property type="evidence" value="ECO:0007669"/>
    <property type="project" value="UniProtKB-KW"/>
</dbReference>
<dbReference type="PRINTS" id="PR00260">
    <property type="entry name" value="CHEMTRNSDUCR"/>
</dbReference>
<name>A0A5C1DHK6_9NEIS</name>
<evidence type="ECO:0000256" key="5">
    <source>
        <dbReference type="ARBA" id="ARBA00022989"/>
    </source>
</evidence>
<keyword evidence="7 9" id="KW-0807">Transducer</keyword>
<feature type="domain" description="Methyl-accepting transducer" evidence="11">
    <location>
        <begin position="359"/>
        <end position="595"/>
    </location>
</feature>
<dbReference type="PANTHER" id="PTHR32089:SF112">
    <property type="entry name" value="LYSOZYME-LIKE PROTEIN-RELATED"/>
    <property type="match status" value="1"/>
</dbReference>
<dbReference type="SUPFAM" id="SSF58104">
    <property type="entry name" value="Methyl-accepting chemotaxis protein (MCP) signaling domain"/>
    <property type="match status" value="1"/>
</dbReference>
<dbReference type="PROSITE" id="PS50885">
    <property type="entry name" value="HAMP"/>
    <property type="match status" value="1"/>
</dbReference>
<comment type="subcellular location">
    <subcellularLocation>
        <location evidence="1">Cell membrane</location>
        <topology evidence="1">Multi-pass membrane protein</topology>
    </subcellularLocation>
</comment>
<evidence type="ECO:0000259" key="11">
    <source>
        <dbReference type="PROSITE" id="PS50111"/>
    </source>
</evidence>
<keyword evidence="2" id="KW-1003">Cell membrane</keyword>
<dbReference type="CDD" id="cd12912">
    <property type="entry name" value="PDC2_MCP_like"/>
    <property type="match status" value="1"/>
</dbReference>
<keyword evidence="5 10" id="KW-1133">Transmembrane helix</keyword>
<organism evidence="13 14">
    <name type="scientific">Chromobacterium paludis</name>
    <dbReference type="NCBI Taxonomy" id="2605945"/>
    <lineage>
        <taxon>Bacteria</taxon>
        <taxon>Pseudomonadati</taxon>
        <taxon>Pseudomonadota</taxon>
        <taxon>Betaproteobacteria</taxon>
        <taxon>Neisseriales</taxon>
        <taxon>Chromobacteriaceae</taxon>
        <taxon>Chromobacterium</taxon>
    </lineage>
</organism>
<dbReference type="CDD" id="cd11386">
    <property type="entry name" value="MCP_signal"/>
    <property type="match status" value="1"/>
</dbReference>
<evidence type="ECO:0000256" key="10">
    <source>
        <dbReference type="SAM" id="Phobius"/>
    </source>
</evidence>
<evidence type="ECO:0000313" key="14">
    <source>
        <dbReference type="Proteomes" id="UP000322079"/>
    </source>
</evidence>
<dbReference type="InterPro" id="IPR004089">
    <property type="entry name" value="MCPsignal_dom"/>
</dbReference>
<dbReference type="GO" id="GO:0004888">
    <property type="term" value="F:transmembrane signaling receptor activity"/>
    <property type="evidence" value="ECO:0007669"/>
    <property type="project" value="InterPro"/>
</dbReference>
<dbReference type="RefSeq" id="WP_149295479.1">
    <property type="nucleotide sequence ID" value="NZ_CP043473.1"/>
</dbReference>
<dbReference type="CDD" id="cd06225">
    <property type="entry name" value="HAMP"/>
    <property type="match status" value="1"/>
</dbReference>
<dbReference type="GO" id="GO:0005886">
    <property type="term" value="C:plasma membrane"/>
    <property type="evidence" value="ECO:0007669"/>
    <property type="project" value="UniProtKB-SubCell"/>
</dbReference>
<dbReference type="Pfam" id="PF00672">
    <property type="entry name" value="HAMP"/>
    <property type="match status" value="1"/>
</dbReference>
<keyword evidence="14" id="KW-1185">Reference proteome</keyword>
<dbReference type="SMART" id="SM00283">
    <property type="entry name" value="MA"/>
    <property type="match status" value="1"/>
</dbReference>
<feature type="transmembrane region" description="Helical" evidence="10">
    <location>
        <begin position="12"/>
        <end position="34"/>
    </location>
</feature>
<evidence type="ECO:0000256" key="7">
    <source>
        <dbReference type="ARBA" id="ARBA00023224"/>
    </source>
</evidence>
<dbReference type="InterPro" id="IPR004090">
    <property type="entry name" value="Chemotax_Me-accpt_rcpt"/>
</dbReference>
<accession>A0A5C1DHK6</accession>
<comment type="similarity">
    <text evidence="8">Belongs to the methyl-accepting chemotaxis (MCP) protein family.</text>
</comment>
<dbReference type="Gene3D" id="3.30.450.20">
    <property type="entry name" value="PAS domain"/>
    <property type="match status" value="2"/>
</dbReference>
<dbReference type="FunFam" id="1.10.287.950:FF:000001">
    <property type="entry name" value="Methyl-accepting chemotaxis sensory transducer"/>
    <property type="match status" value="1"/>
</dbReference>
<sequence length="631" mass="66936">MKLGSGGLVRQLSLAVAGFVVVTGLVATGVDFYLSTTASNQLLREQIDSAGQLYASHLSGWLASKTKVLDSFPNTTDPAQLDAQLAYARDAASFDNVFIAYPDGTLANANHIKLPPDNNDPRKWNWFKRAYAEPNHAFVDMPSIAAATGQPVSSMARALVRGGKIVAILGADMQIASIVKELQYLKVMGDGFMFIANRDGKVFAHADTALLNKPVSMLGPGLSGDVLQSMAGQGDFRDLQVNGQDSLVRAYAIPHSDYILVVVSRRDALLAPLYARLGKTLAALAVVLVLVLLLSRAYIGSRLAGLVRVRDAMSEIASGDADLTRRIAVSGEDEVGETAGAFNAFSEHLSQVIVALRGKSKQLTDGVGEVGDLVSRLAADASQLADISGNNASAIQQVTISVSNIAQTAQDTDQLVSATQRISAGSAEDMRRISDKMAATRQSVAGLAGMLEVLGQRSQEISKITNVISDISDQTNLLALNAAIEAARAGETGRGFAVVADEVRKLAERTGQATVEISDMVTSISSEVERALGNMRGTTDMVAESAQLTDAARESLSGMVAAMLEIKQKIGDIASATHEQRQSTQSMALSTESINAQIVQSDERMGSTRDVLLQLEQVADEMSGTFERFKA</sequence>
<feature type="domain" description="HAMP" evidence="12">
    <location>
        <begin position="300"/>
        <end position="354"/>
    </location>
</feature>
<reference evidence="13 14" key="1">
    <citation type="submission" date="2019-08" db="EMBL/GenBank/DDBJ databases">
        <title>Chromobacterium paludis, a novel bacterium isolated from a Maryland marsh pond.</title>
        <authorList>
            <person name="Blackburn M.B."/>
            <person name="Gundersen-Rindal D.E."/>
        </authorList>
    </citation>
    <scope>NUCLEOTIDE SEQUENCE [LARGE SCALE GENOMIC DNA]</scope>
    <source>
        <strain evidence="14">IIBBL 257-1</strain>
    </source>
</reference>
<dbReference type="AlphaFoldDB" id="A0A5C1DHK6"/>
<dbReference type="KEGG" id="chrm:FYK34_05775"/>
<evidence type="ECO:0000256" key="6">
    <source>
        <dbReference type="ARBA" id="ARBA00023136"/>
    </source>
</evidence>
<dbReference type="EMBL" id="CP043473">
    <property type="protein sequence ID" value="QEL55108.1"/>
    <property type="molecule type" value="Genomic_DNA"/>
</dbReference>
<evidence type="ECO:0000256" key="1">
    <source>
        <dbReference type="ARBA" id="ARBA00004651"/>
    </source>
</evidence>
<dbReference type="GO" id="GO:0007165">
    <property type="term" value="P:signal transduction"/>
    <property type="evidence" value="ECO:0007669"/>
    <property type="project" value="UniProtKB-KW"/>
</dbReference>
<evidence type="ECO:0000256" key="4">
    <source>
        <dbReference type="ARBA" id="ARBA00022692"/>
    </source>
</evidence>
<evidence type="ECO:0000256" key="2">
    <source>
        <dbReference type="ARBA" id="ARBA00022475"/>
    </source>
</evidence>
<dbReference type="Gene3D" id="1.10.287.950">
    <property type="entry name" value="Methyl-accepting chemotaxis protein"/>
    <property type="match status" value="1"/>
</dbReference>
<gene>
    <name evidence="13" type="ORF">FYK34_05775</name>
</gene>
<keyword evidence="4 10" id="KW-0812">Transmembrane</keyword>
<dbReference type="InterPro" id="IPR033479">
    <property type="entry name" value="dCache_1"/>
</dbReference>
<dbReference type="Pfam" id="PF00015">
    <property type="entry name" value="MCPsignal"/>
    <property type="match status" value="1"/>
</dbReference>
<proteinExistence type="inferred from homology"/>
<dbReference type="CDD" id="cd18773">
    <property type="entry name" value="PDC1_HK_sensor"/>
    <property type="match status" value="1"/>
</dbReference>
<evidence type="ECO:0000313" key="13">
    <source>
        <dbReference type="EMBL" id="QEL55108.1"/>
    </source>
</evidence>
<evidence type="ECO:0000256" key="8">
    <source>
        <dbReference type="ARBA" id="ARBA00029447"/>
    </source>
</evidence>